<keyword evidence="4" id="KW-0378">Hydrolase</keyword>
<reference evidence="8 9" key="1">
    <citation type="submission" date="2024-08" db="EMBL/GenBank/DDBJ databases">
        <title>Insights into the chromosomal genome structure of Flemingia macrophylla.</title>
        <authorList>
            <person name="Ding Y."/>
            <person name="Zhao Y."/>
            <person name="Bi W."/>
            <person name="Wu M."/>
            <person name="Zhao G."/>
            <person name="Gong Y."/>
            <person name="Li W."/>
            <person name="Zhang P."/>
        </authorList>
    </citation>
    <scope>NUCLEOTIDE SEQUENCE [LARGE SCALE GENOMIC DNA]</scope>
    <source>
        <strain evidence="8">DYQJB</strain>
        <tissue evidence="8">Leaf</tissue>
    </source>
</reference>
<dbReference type="PRINTS" id="PR00364">
    <property type="entry name" value="DISEASERSIST"/>
</dbReference>
<comment type="catalytic activity">
    <reaction evidence="6">
        <text>NAD(+) + H2O = ADP-D-ribose + nicotinamide + H(+)</text>
        <dbReference type="Rhea" id="RHEA:16301"/>
        <dbReference type="ChEBI" id="CHEBI:15377"/>
        <dbReference type="ChEBI" id="CHEBI:15378"/>
        <dbReference type="ChEBI" id="CHEBI:17154"/>
        <dbReference type="ChEBI" id="CHEBI:57540"/>
        <dbReference type="ChEBI" id="CHEBI:57967"/>
        <dbReference type="EC" id="3.2.2.6"/>
    </reaction>
    <physiologicalReaction direction="left-to-right" evidence="6">
        <dbReference type="Rhea" id="RHEA:16302"/>
    </physiologicalReaction>
</comment>
<evidence type="ECO:0000313" key="9">
    <source>
        <dbReference type="Proteomes" id="UP001603857"/>
    </source>
</evidence>
<dbReference type="FunFam" id="3.40.50.10140:FF:000007">
    <property type="entry name" value="Disease resistance protein (TIR-NBS-LRR class)"/>
    <property type="match status" value="1"/>
</dbReference>
<dbReference type="Pfam" id="PF23282">
    <property type="entry name" value="WHD_ROQ1"/>
    <property type="match status" value="1"/>
</dbReference>
<dbReference type="InterPro" id="IPR011713">
    <property type="entry name" value="Leu-rich_rpt_3"/>
</dbReference>
<evidence type="ECO:0000256" key="2">
    <source>
        <dbReference type="ARBA" id="ARBA00022614"/>
    </source>
</evidence>
<evidence type="ECO:0000256" key="5">
    <source>
        <dbReference type="ARBA" id="ARBA00023027"/>
    </source>
</evidence>
<keyword evidence="9" id="KW-1185">Reference proteome</keyword>
<dbReference type="SUPFAM" id="SSF52540">
    <property type="entry name" value="P-loop containing nucleoside triphosphate hydrolases"/>
    <property type="match status" value="1"/>
</dbReference>
<protein>
    <recommendedName>
        <fullName evidence="1">ADP-ribosyl cyclase/cyclic ADP-ribose hydrolase</fullName>
        <ecNumber evidence="1">3.2.2.6</ecNumber>
    </recommendedName>
</protein>
<evidence type="ECO:0000256" key="4">
    <source>
        <dbReference type="ARBA" id="ARBA00022801"/>
    </source>
</evidence>
<dbReference type="Pfam" id="PF01582">
    <property type="entry name" value="TIR"/>
    <property type="match status" value="1"/>
</dbReference>
<keyword evidence="2" id="KW-0433">Leucine-rich repeat</keyword>
<dbReference type="SMART" id="SM00255">
    <property type="entry name" value="TIR"/>
    <property type="match status" value="1"/>
</dbReference>
<evidence type="ECO:0000256" key="1">
    <source>
        <dbReference type="ARBA" id="ARBA00011982"/>
    </source>
</evidence>
<dbReference type="SUPFAM" id="SSF52200">
    <property type="entry name" value="Toll/Interleukin receptor TIR domain"/>
    <property type="match status" value="1"/>
</dbReference>
<proteinExistence type="predicted"/>
<dbReference type="InterPro" id="IPR000157">
    <property type="entry name" value="TIR_dom"/>
</dbReference>
<dbReference type="InterPro" id="IPR042197">
    <property type="entry name" value="Apaf_helical"/>
</dbReference>
<dbReference type="AlphaFoldDB" id="A0ABD1N2C4"/>
<evidence type="ECO:0000313" key="8">
    <source>
        <dbReference type="EMBL" id="KAL2342219.1"/>
    </source>
</evidence>
<dbReference type="Proteomes" id="UP001603857">
    <property type="component" value="Unassembled WGS sequence"/>
</dbReference>
<dbReference type="PROSITE" id="PS50104">
    <property type="entry name" value="TIR"/>
    <property type="match status" value="1"/>
</dbReference>
<dbReference type="FunFam" id="1.10.8.430:FF:000002">
    <property type="entry name" value="Disease resistance protein (TIR-NBS-LRR class)"/>
    <property type="match status" value="1"/>
</dbReference>
<dbReference type="EMBL" id="JBGMDY010000003">
    <property type="protein sequence ID" value="KAL2342219.1"/>
    <property type="molecule type" value="Genomic_DNA"/>
</dbReference>
<feature type="domain" description="TIR" evidence="7">
    <location>
        <begin position="13"/>
        <end position="174"/>
    </location>
</feature>
<organism evidence="8 9">
    <name type="scientific">Flemingia macrophylla</name>
    <dbReference type="NCBI Taxonomy" id="520843"/>
    <lineage>
        <taxon>Eukaryota</taxon>
        <taxon>Viridiplantae</taxon>
        <taxon>Streptophyta</taxon>
        <taxon>Embryophyta</taxon>
        <taxon>Tracheophyta</taxon>
        <taxon>Spermatophyta</taxon>
        <taxon>Magnoliopsida</taxon>
        <taxon>eudicotyledons</taxon>
        <taxon>Gunneridae</taxon>
        <taxon>Pentapetalae</taxon>
        <taxon>rosids</taxon>
        <taxon>fabids</taxon>
        <taxon>Fabales</taxon>
        <taxon>Fabaceae</taxon>
        <taxon>Papilionoideae</taxon>
        <taxon>50 kb inversion clade</taxon>
        <taxon>NPAAA clade</taxon>
        <taxon>indigoferoid/millettioid clade</taxon>
        <taxon>Phaseoleae</taxon>
        <taxon>Flemingia</taxon>
    </lineage>
</organism>
<keyword evidence="3" id="KW-0677">Repeat</keyword>
<dbReference type="InterPro" id="IPR002182">
    <property type="entry name" value="NB-ARC"/>
</dbReference>
<accession>A0ABD1N2C4</accession>
<comment type="caution">
    <text evidence="8">The sequence shown here is derived from an EMBL/GenBank/DDBJ whole genome shotgun (WGS) entry which is preliminary data.</text>
</comment>
<keyword evidence="5" id="KW-0520">NAD</keyword>
<dbReference type="EC" id="3.2.2.6" evidence="1"/>
<name>A0ABD1N2C4_9FABA</name>
<gene>
    <name evidence="8" type="ORF">Fmac_010159</name>
</gene>
<sequence length="1002" mass="115328">MDEQQGTSSIVSYEYDIFMSFRGEDTRKSFISHLDKALNKEKIKTFIDDRLERGDEISSALIKAIENSCICIVIFSKNYASSKWCLNELSKIMECKRAQDQIVMPVFYDIDPSHVRKQIEGYKDAFEKHKEDSRCDQWRNDLTEAANIAGWDSRNSKTEAELLDVIVETVLKKLVPKHSTQRDGLVGIENSYKEIKSLLKIGSDEVKIFGIWGMGGIGKTTLANSLYEKLSPNFEGRCFLENVREKSEKGQNLCEEIFSKLSGEKNRCFEASQLRWLLQRKKVFIVLDDVVAQEQLEEVIYQFYPLGPRSRVIVTTRNKQIFRLDDVTYTVPELSPHHSLELFCLNAFEEKQPKDGYEDISKEVISYCGGIPLALKVVGASLRSKSKEVWESQLNKLRSIPDSKIQNALKLSYDDLDDSQQNIFLDIACFFKGELRDSMFPVSEIEVLLDKSLITILDDKKGEVIEMHDLIQEMGHEIVRQESIKYPERRSRLWEHKEVVDILKRNKENDVVEGIILDLILLDESLNLSYDFLTKMTCLRFFKIHGYDRKKSFNLPDGLKSFSDKLRYLHWDYCSLESLPSKFCAEQLVVLRMQFSKLKKLWDEVLNLVNLKEIDLRYSMYLTEIPDLSKAKILERVNLCGCKSLHQLHPSISSLSKLKYVNLDLCIAIKSLNIHSKYLSQLNLRRCSSLTNISVTSDELTTLDLYGTTKLEILDLHLNSLKNFILSNCSSLKEITVALESLTKLYLNGCSSLKEISMVLEEIIELDLRGTAITSLPWSISSLPKLTRLDLSECRNLVSLPELPSALHVLDASNCISLKTKISQRVVLQHMLRNLIPYLHHQQRVINCYFVCPGDHVIDDRVFQTANSSISIPALKISHLSGFIYCVILSEAKAKASYPKMSVSIYQDGKLLWRSEYRLFNPFANFTTPISKHMEFWYHDVITFDRENEAYEHYRDVEIKFQLEEIKHLGKTVTKGFGVFPVYATTSGFKLQISDSQSIQPE</sequence>
<dbReference type="InterPro" id="IPR027417">
    <property type="entry name" value="P-loop_NTPase"/>
</dbReference>
<dbReference type="InterPro" id="IPR044974">
    <property type="entry name" value="Disease_R_plants"/>
</dbReference>
<dbReference type="InterPro" id="IPR032675">
    <property type="entry name" value="LRR_dom_sf"/>
</dbReference>
<dbReference type="Pfam" id="PF07725">
    <property type="entry name" value="LRR_3"/>
    <property type="match status" value="1"/>
</dbReference>
<dbReference type="Pfam" id="PF00931">
    <property type="entry name" value="NB-ARC"/>
    <property type="match status" value="1"/>
</dbReference>
<dbReference type="GO" id="GO:0061809">
    <property type="term" value="F:NAD+ nucleosidase activity, cyclic ADP-ribose generating"/>
    <property type="evidence" value="ECO:0007669"/>
    <property type="project" value="UniProtKB-EC"/>
</dbReference>
<dbReference type="PANTHER" id="PTHR11017">
    <property type="entry name" value="LEUCINE-RICH REPEAT-CONTAINING PROTEIN"/>
    <property type="match status" value="1"/>
</dbReference>
<dbReference type="InterPro" id="IPR035897">
    <property type="entry name" value="Toll_tir_struct_dom_sf"/>
</dbReference>
<dbReference type="Gene3D" id="1.10.8.430">
    <property type="entry name" value="Helical domain of apoptotic protease-activating factors"/>
    <property type="match status" value="1"/>
</dbReference>
<dbReference type="Gene3D" id="3.80.10.10">
    <property type="entry name" value="Ribonuclease Inhibitor"/>
    <property type="match status" value="2"/>
</dbReference>
<evidence type="ECO:0000259" key="7">
    <source>
        <dbReference type="PROSITE" id="PS50104"/>
    </source>
</evidence>
<dbReference type="Gene3D" id="3.40.50.300">
    <property type="entry name" value="P-loop containing nucleotide triphosphate hydrolases"/>
    <property type="match status" value="1"/>
</dbReference>
<dbReference type="PANTHER" id="PTHR11017:SF243">
    <property type="entry name" value="ADP-RIBOSYL CYCLASE_CYCLIC ADP-RIBOSE HYDROLASE"/>
    <property type="match status" value="1"/>
</dbReference>
<dbReference type="Gene3D" id="3.40.50.10140">
    <property type="entry name" value="Toll/interleukin-1 receptor homology (TIR) domain"/>
    <property type="match status" value="1"/>
</dbReference>
<dbReference type="InterPro" id="IPR058192">
    <property type="entry name" value="WHD_ROQ1-like"/>
</dbReference>
<evidence type="ECO:0000256" key="6">
    <source>
        <dbReference type="ARBA" id="ARBA00047304"/>
    </source>
</evidence>
<dbReference type="SUPFAM" id="SSF52058">
    <property type="entry name" value="L domain-like"/>
    <property type="match status" value="1"/>
</dbReference>
<evidence type="ECO:0000256" key="3">
    <source>
        <dbReference type="ARBA" id="ARBA00022737"/>
    </source>
</evidence>